<name>A0A1Q9ETR0_SYMMI</name>
<evidence type="ECO:0000313" key="3">
    <source>
        <dbReference type="EMBL" id="OLQ10797.1"/>
    </source>
</evidence>
<dbReference type="Proteomes" id="UP000186817">
    <property type="component" value="Unassembled WGS sequence"/>
</dbReference>
<proteinExistence type="predicted"/>
<protein>
    <recommendedName>
        <fullName evidence="2">Ubiquitin-like domain-containing protein</fullName>
    </recommendedName>
</protein>
<evidence type="ECO:0000259" key="2">
    <source>
        <dbReference type="PROSITE" id="PS50053"/>
    </source>
</evidence>
<dbReference type="SUPFAM" id="SSF48403">
    <property type="entry name" value="Ankyrin repeat"/>
    <property type="match status" value="1"/>
</dbReference>
<dbReference type="Gene3D" id="1.25.40.20">
    <property type="entry name" value="Ankyrin repeat-containing domain"/>
    <property type="match status" value="1"/>
</dbReference>
<reference evidence="3 4" key="1">
    <citation type="submission" date="2016-02" db="EMBL/GenBank/DDBJ databases">
        <title>Genome analysis of coral dinoflagellate symbionts highlights evolutionary adaptations to a symbiotic lifestyle.</title>
        <authorList>
            <person name="Aranda M."/>
            <person name="Li Y."/>
            <person name="Liew Y.J."/>
            <person name="Baumgarten S."/>
            <person name="Simakov O."/>
            <person name="Wilson M."/>
            <person name="Piel J."/>
            <person name="Ashoor H."/>
            <person name="Bougouffa S."/>
            <person name="Bajic V.B."/>
            <person name="Ryu T."/>
            <person name="Ravasi T."/>
            <person name="Bayer T."/>
            <person name="Micklem G."/>
            <person name="Kim H."/>
            <person name="Bhak J."/>
            <person name="Lajeunesse T.C."/>
            <person name="Voolstra C.R."/>
        </authorList>
    </citation>
    <scope>NUCLEOTIDE SEQUENCE [LARGE SCALE GENOMIC DNA]</scope>
    <source>
        <strain evidence="3 4">CCMP2467</strain>
    </source>
</reference>
<evidence type="ECO:0000313" key="4">
    <source>
        <dbReference type="Proteomes" id="UP000186817"/>
    </source>
</evidence>
<dbReference type="SMART" id="SM00248">
    <property type="entry name" value="ANK"/>
    <property type="match status" value="1"/>
</dbReference>
<dbReference type="AlphaFoldDB" id="A0A1Q9ETR0"/>
<dbReference type="Pfam" id="PF00023">
    <property type="entry name" value="Ank"/>
    <property type="match status" value="1"/>
</dbReference>
<dbReference type="SUPFAM" id="SSF54236">
    <property type="entry name" value="Ubiquitin-like"/>
    <property type="match status" value="1"/>
</dbReference>
<accession>A0A1Q9ETR0</accession>
<dbReference type="InterPro" id="IPR002110">
    <property type="entry name" value="Ankyrin_rpt"/>
</dbReference>
<dbReference type="PROSITE" id="PS50053">
    <property type="entry name" value="UBIQUITIN_2"/>
    <property type="match status" value="1"/>
</dbReference>
<gene>
    <name evidence="3" type="ORF">AK812_SmicGene5435</name>
</gene>
<keyword evidence="4" id="KW-1185">Reference proteome</keyword>
<dbReference type="EMBL" id="LSRX01000071">
    <property type="protein sequence ID" value="OLQ10797.1"/>
    <property type="molecule type" value="Genomic_DNA"/>
</dbReference>
<comment type="caution">
    <text evidence="3">The sequence shown here is derived from an EMBL/GenBank/DDBJ whole genome shotgun (WGS) entry which is preliminary data.</text>
</comment>
<evidence type="ECO:0000256" key="1">
    <source>
        <dbReference type="PROSITE-ProRule" id="PRU00023"/>
    </source>
</evidence>
<dbReference type="PROSITE" id="PS50297">
    <property type="entry name" value="ANK_REP_REGION"/>
    <property type="match status" value="1"/>
</dbReference>
<sequence length="237" mass="25824">MLRVYMVSGDELAAIPVATVSDVRELKQQLQKHCGVPRFRQRLLRNGLEAGADHDPPSRNLGRTPLHMAVDNGHASVVELLMDAGNATILHALQDQEIGCQLLLATFGAKRATPIAYVAPAVLLELDDLRLDDQCMRATEETEPLALSPEVTANKQLVDQEALAEVVLGSVCLECDLNFASYATSLGDVVSVKQSDPNLVWLDQRPGLAKAAEVDPLRVAMEKKRERADAQLGKKKD</sequence>
<organism evidence="3 4">
    <name type="scientific">Symbiodinium microadriaticum</name>
    <name type="common">Dinoflagellate</name>
    <name type="synonym">Zooxanthella microadriatica</name>
    <dbReference type="NCBI Taxonomy" id="2951"/>
    <lineage>
        <taxon>Eukaryota</taxon>
        <taxon>Sar</taxon>
        <taxon>Alveolata</taxon>
        <taxon>Dinophyceae</taxon>
        <taxon>Suessiales</taxon>
        <taxon>Symbiodiniaceae</taxon>
        <taxon>Symbiodinium</taxon>
    </lineage>
</organism>
<dbReference type="InterPro" id="IPR029071">
    <property type="entry name" value="Ubiquitin-like_domsf"/>
</dbReference>
<keyword evidence="1" id="KW-0040">ANK repeat</keyword>
<dbReference type="OrthoDB" id="194358at2759"/>
<feature type="repeat" description="ANK" evidence="1">
    <location>
        <begin position="61"/>
        <end position="85"/>
    </location>
</feature>
<dbReference type="CDD" id="cd17039">
    <property type="entry name" value="Ubl_ubiquitin_like"/>
    <property type="match status" value="1"/>
</dbReference>
<feature type="domain" description="Ubiquitin-like" evidence="2">
    <location>
        <begin position="1"/>
        <end position="47"/>
    </location>
</feature>
<dbReference type="InterPro" id="IPR000626">
    <property type="entry name" value="Ubiquitin-like_dom"/>
</dbReference>
<dbReference type="InterPro" id="IPR036770">
    <property type="entry name" value="Ankyrin_rpt-contain_sf"/>
</dbReference>
<dbReference type="PROSITE" id="PS50088">
    <property type="entry name" value="ANK_REPEAT"/>
    <property type="match status" value="1"/>
</dbReference>